<dbReference type="Proteomes" id="UP000580043">
    <property type="component" value="Unassembled WGS sequence"/>
</dbReference>
<dbReference type="AlphaFoldDB" id="A0A848G2B6"/>
<comment type="caution">
    <text evidence="1">The sequence shown here is derived from an EMBL/GenBank/DDBJ whole genome shotgun (WGS) entry which is preliminary data.</text>
</comment>
<reference evidence="1 2" key="1">
    <citation type="submission" date="2020-04" db="EMBL/GenBank/DDBJ databases">
        <title>Zoogloea sp. G-4-1-14 isolated from soil.</title>
        <authorList>
            <person name="Dahal R.H."/>
        </authorList>
    </citation>
    <scope>NUCLEOTIDE SEQUENCE [LARGE SCALE GENOMIC DNA]</scope>
    <source>
        <strain evidence="1 2">G-4-1-14</strain>
    </source>
</reference>
<dbReference type="RefSeq" id="WP_169144199.1">
    <property type="nucleotide sequence ID" value="NZ_JABBGA010000001.1"/>
</dbReference>
<name>A0A848G2B6_9RHOO</name>
<sequence>MNTRHDTPMTVIDATLQDSIRALGLELTASQNPLRIAVGLVLRCHPEAVLEHIKSDLACVRAFSPERGEEILRDLASATRRTTGA</sequence>
<keyword evidence="2" id="KW-1185">Reference proteome</keyword>
<accession>A0A848G2B6</accession>
<proteinExistence type="predicted"/>
<organism evidence="1 2">
    <name type="scientific">Zoogloea dura</name>
    <dbReference type="NCBI Taxonomy" id="2728840"/>
    <lineage>
        <taxon>Bacteria</taxon>
        <taxon>Pseudomonadati</taxon>
        <taxon>Pseudomonadota</taxon>
        <taxon>Betaproteobacteria</taxon>
        <taxon>Rhodocyclales</taxon>
        <taxon>Zoogloeaceae</taxon>
        <taxon>Zoogloea</taxon>
    </lineage>
</organism>
<evidence type="ECO:0000313" key="1">
    <source>
        <dbReference type="EMBL" id="NML24583.1"/>
    </source>
</evidence>
<gene>
    <name evidence="1" type="ORF">HHL15_02410</name>
</gene>
<evidence type="ECO:0000313" key="2">
    <source>
        <dbReference type="Proteomes" id="UP000580043"/>
    </source>
</evidence>
<protein>
    <submittedName>
        <fullName evidence="1">Uncharacterized protein</fullName>
    </submittedName>
</protein>
<dbReference type="EMBL" id="JABBGA010000001">
    <property type="protein sequence ID" value="NML24583.1"/>
    <property type="molecule type" value="Genomic_DNA"/>
</dbReference>